<comment type="caution">
    <text evidence="2">The sequence shown here is derived from an EMBL/GenBank/DDBJ whole genome shotgun (WGS) entry which is preliminary data.</text>
</comment>
<dbReference type="STRING" id="77635.BISU_1190"/>
<dbReference type="AlphaFoldDB" id="A0A087E8Q1"/>
<evidence type="ECO:0000313" key="3">
    <source>
        <dbReference type="Proteomes" id="UP000029055"/>
    </source>
</evidence>
<evidence type="ECO:0000313" key="2">
    <source>
        <dbReference type="EMBL" id="KFJ04152.1"/>
    </source>
</evidence>
<name>A0A087E8Q1_9BIFI</name>
<dbReference type="OrthoDB" id="68373at2"/>
<accession>A0A087E8Q1</accession>
<feature type="domain" description="DUF3887" evidence="1">
    <location>
        <begin position="105"/>
        <end position="194"/>
    </location>
</feature>
<sequence length="203" mass="21601">MVDLLTQIATSLRKDVDSLLAAPVFENSDGELSQVRAAAAVQAKTGQLVATAVQNARGAGYTWQQIGDALGVSRQAAFQRFGKPIDPRTGAVMNTAPLPQAVSIAESIIDDLAHSRWELVVQRFDSVVAQRLNAEGLAAAWAQVIATVGAFDHHGEVKAIRAVDVTITNTPLAFEAGDYIARITFHDDASIAGLFILNPEVAR</sequence>
<dbReference type="RefSeq" id="WP_051246039.1">
    <property type="nucleotide sequence ID" value="NZ_CP062939.1"/>
</dbReference>
<dbReference type="InterPro" id="IPR024981">
    <property type="entry name" value="DUF3887"/>
</dbReference>
<evidence type="ECO:0000259" key="1">
    <source>
        <dbReference type="Pfam" id="PF13026"/>
    </source>
</evidence>
<protein>
    <submittedName>
        <fullName evidence="2">ClpX</fullName>
    </submittedName>
</protein>
<dbReference type="Gene3D" id="3.10.450.590">
    <property type="match status" value="1"/>
</dbReference>
<dbReference type="Proteomes" id="UP000029055">
    <property type="component" value="Unassembled WGS sequence"/>
</dbReference>
<dbReference type="EMBL" id="JGZR01000005">
    <property type="protein sequence ID" value="KFJ04152.1"/>
    <property type="molecule type" value="Genomic_DNA"/>
</dbReference>
<keyword evidence="3" id="KW-1185">Reference proteome</keyword>
<reference evidence="2 3" key="1">
    <citation type="submission" date="2014-03" db="EMBL/GenBank/DDBJ databases">
        <title>Genomics of Bifidobacteria.</title>
        <authorList>
            <person name="Ventura M."/>
            <person name="Milani C."/>
            <person name="Lugli G.A."/>
        </authorList>
    </citation>
    <scope>NUCLEOTIDE SEQUENCE [LARGE SCALE GENOMIC DNA]</scope>
    <source>
        <strain evidence="2 3">LMG 11597</strain>
    </source>
</reference>
<gene>
    <name evidence="2" type="ORF">BISU_1190</name>
</gene>
<organism evidence="2 3">
    <name type="scientific">Bifidobacterium subtile</name>
    <dbReference type="NCBI Taxonomy" id="77635"/>
    <lineage>
        <taxon>Bacteria</taxon>
        <taxon>Bacillati</taxon>
        <taxon>Actinomycetota</taxon>
        <taxon>Actinomycetes</taxon>
        <taxon>Bifidobacteriales</taxon>
        <taxon>Bifidobacteriaceae</taxon>
        <taxon>Bifidobacterium</taxon>
    </lineage>
</organism>
<proteinExistence type="predicted"/>
<dbReference type="eggNOG" id="ENOG5032UNW">
    <property type="taxonomic scope" value="Bacteria"/>
</dbReference>
<dbReference type="Pfam" id="PF13026">
    <property type="entry name" value="DUF3887"/>
    <property type="match status" value="1"/>
</dbReference>